<evidence type="ECO:0000313" key="2">
    <source>
        <dbReference type="EMBL" id="RED02882.1"/>
    </source>
</evidence>
<feature type="transmembrane region" description="Helical" evidence="1">
    <location>
        <begin position="92"/>
        <end position="110"/>
    </location>
</feature>
<reference evidence="2 3" key="1">
    <citation type="submission" date="2018-07" db="EMBL/GenBank/DDBJ databases">
        <title>Genome sequencing of rice bacterial endophytes.</title>
        <authorList>
            <person name="Venturi V."/>
        </authorList>
    </citation>
    <scope>NUCLEOTIDE SEQUENCE [LARGE SCALE GENOMIC DNA]</scope>
    <source>
        <strain evidence="2 3">AG1002</strain>
    </source>
</reference>
<dbReference type="RefSeq" id="WP_042134816.1">
    <property type="nucleotide sequence ID" value="NZ_QRDL01000004.1"/>
</dbReference>
<dbReference type="EMBL" id="QRDL01000004">
    <property type="protein sequence ID" value="RED02882.1"/>
    <property type="molecule type" value="Genomic_DNA"/>
</dbReference>
<accession>A0A3D9EII1</accession>
<proteinExistence type="predicted"/>
<dbReference type="Proteomes" id="UP000256988">
    <property type="component" value="Unassembled WGS sequence"/>
</dbReference>
<feature type="transmembrane region" description="Helical" evidence="1">
    <location>
        <begin position="51"/>
        <end position="72"/>
    </location>
</feature>
<dbReference type="AlphaFoldDB" id="A0A3D9EII1"/>
<gene>
    <name evidence="2" type="ORF">DFO60_2916</name>
</gene>
<protein>
    <submittedName>
        <fullName evidence="2">Uncharacterized protein</fullName>
    </submittedName>
</protein>
<organism evidence="2 3">
    <name type="scientific">Ectopseudomonas oleovorans</name>
    <name type="common">Pseudomonas oleovorans</name>
    <dbReference type="NCBI Taxonomy" id="301"/>
    <lineage>
        <taxon>Bacteria</taxon>
        <taxon>Pseudomonadati</taxon>
        <taxon>Pseudomonadota</taxon>
        <taxon>Gammaproteobacteria</taxon>
        <taxon>Pseudomonadales</taxon>
        <taxon>Pseudomonadaceae</taxon>
        <taxon>Ectopseudomonas</taxon>
    </lineage>
</organism>
<comment type="caution">
    <text evidence="2">The sequence shown here is derived from an EMBL/GenBank/DDBJ whole genome shotgun (WGS) entry which is preliminary data.</text>
</comment>
<evidence type="ECO:0000313" key="3">
    <source>
        <dbReference type="Proteomes" id="UP000256988"/>
    </source>
</evidence>
<keyword evidence="1" id="KW-1133">Transmembrane helix</keyword>
<name>A0A3D9EII1_ECTOL</name>
<keyword evidence="1" id="KW-0472">Membrane</keyword>
<keyword evidence="1" id="KW-0812">Transmembrane</keyword>
<sequence>MRQLIWRAVRKQCLRRRSLAALVLLVVFLLAPQFGQPSLDRLQAWTAWLEAHAMLLLLWRLCLYGLTAWGWYGLHQRVRARERSSRELVRLYLLEGLALSTLAAAEWRLWTHAV</sequence>
<evidence type="ECO:0000256" key="1">
    <source>
        <dbReference type="SAM" id="Phobius"/>
    </source>
</evidence>